<dbReference type="PANTHER" id="PTHR31221">
    <property type="entry name" value="WRKY TRANSCRIPTION FACTOR PROTEIN 1-RELATED"/>
    <property type="match status" value="1"/>
</dbReference>
<evidence type="ECO:0000256" key="6">
    <source>
        <dbReference type="ARBA" id="ARBA00023242"/>
    </source>
</evidence>
<comment type="subcellular location">
    <subcellularLocation>
        <location evidence="1">Nucleus</location>
    </subcellularLocation>
</comment>
<dbReference type="AlphaFoldDB" id="A0A8X8YFA0"/>
<evidence type="ECO:0000256" key="7">
    <source>
        <dbReference type="SAM" id="MobiDB-lite"/>
    </source>
</evidence>
<keyword evidence="4" id="KW-0238">DNA-binding</keyword>
<evidence type="ECO:0000256" key="4">
    <source>
        <dbReference type="ARBA" id="ARBA00023125"/>
    </source>
</evidence>
<dbReference type="SMART" id="SM00774">
    <property type="entry name" value="WRKY"/>
    <property type="match status" value="1"/>
</dbReference>
<protein>
    <recommendedName>
        <fullName evidence="8">WRKY domain-containing protein</fullName>
    </recommendedName>
</protein>
<keyword evidence="6" id="KW-0539">Nucleus</keyword>
<dbReference type="GO" id="GO:0043565">
    <property type="term" value="F:sequence-specific DNA binding"/>
    <property type="evidence" value="ECO:0007669"/>
    <property type="project" value="InterPro"/>
</dbReference>
<evidence type="ECO:0000313" key="10">
    <source>
        <dbReference type="Proteomes" id="UP000298416"/>
    </source>
</evidence>
<dbReference type="PROSITE" id="PS50811">
    <property type="entry name" value="WRKY"/>
    <property type="match status" value="1"/>
</dbReference>
<dbReference type="Proteomes" id="UP000298416">
    <property type="component" value="Unassembled WGS sequence"/>
</dbReference>
<dbReference type="PANTHER" id="PTHR31221:SF42">
    <property type="entry name" value="WRKY TRANSCRIPTION FACTOR 49-RELATED"/>
    <property type="match status" value="1"/>
</dbReference>
<dbReference type="InterPro" id="IPR044810">
    <property type="entry name" value="WRKY_plant"/>
</dbReference>
<keyword evidence="10" id="KW-1185">Reference proteome</keyword>
<dbReference type="InterPro" id="IPR003657">
    <property type="entry name" value="WRKY_dom"/>
</dbReference>
<evidence type="ECO:0000313" key="9">
    <source>
        <dbReference type="EMBL" id="KAG6430669.1"/>
    </source>
</evidence>
<dbReference type="SUPFAM" id="SSF118290">
    <property type="entry name" value="WRKY DNA-binding domain"/>
    <property type="match status" value="1"/>
</dbReference>
<dbReference type="FunFam" id="2.20.25.80:FF:000006">
    <property type="entry name" value="WRKY transcription factor"/>
    <property type="match status" value="1"/>
</dbReference>
<organism evidence="9">
    <name type="scientific">Salvia splendens</name>
    <name type="common">Scarlet sage</name>
    <dbReference type="NCBI Taxonomy" id="180675"/>
    <lineage>
        <taxon>Eukaryota</taxon>
        <taxon>Viridiplantae</taxon>
        <taxon>Streptophyta</taxon>
        <taxon>Embryophyta</taxon>
        <taxon>Tracheophyta</taxon>
        <taxon>Spermatophyta</taxon>
        <taxon>Magnoliopsida</taxon>
        <taxon>eudicotyledons</taxon>
        <taxon>Gunneridae</taxon>
        <taxon>Pentapetalae</taxon>
        <taxon>asterids</taxon>
        <taxon>lamiids</taxon>
        <taxon>Lamiales</taxon>
        <taxon>Lamiaceae</taxon>
        <taxon>Nepetoideae</taxon>
        <taxon>Mentheae</taxon>
        <taxon>Salviinae</taxon>
        <taxon>Salvia</taxon>
        <taxon>Salvia subgen. Calosphace</taxon>
        <taxon>core Calosphace</taxon>
    </lineage>
</organism>
<dbReference type="Pfam" id="PF03106">
    <property type="entry name" value="WRKY"/>
    <property type="match status" value="1"/>
</dbReference>
<accession>A0A8X8YFA0</accession>
<feature type="compositionally biased region" description="Low complexity" evidence="7">
    <location>
        <begin position="218"/>
        <end position="245"/>
    </location>
</feature>
<evidence type="ECO:0000256" key="1">
    <source>
        <dbReference type="ARBA" id="ARBA00004123"/>
    </source>
</evidence>
<gene>
    <name evidence="9" type="ORF">SASPL_108741</name>
</gene>
<evidence type="ECO:0000256" key="3">
    <source>
        <dbReference type="ARBA" id="ARBA00023015"/>
    </source>
</evidence>
<reference evidence="9" key="2">
    <citation type="submission" date="2020-08" db="EMBL/GenBank/DDBJ databases">
        <title>Plant Genome Project.</title>
        <authorList>
            <person name="Zhang R.-G."/>
        </authorList>
    </citation>
    <scope>NUCLEOTIDE SEQUENCE</scope>
    <source>
        <strain evidence="9">Huo1</strain>
        <tissue evidence="9">Leaf</tissue>
    </source>
</reference>
<dbReference type="OrthoDB" id="652816at2759"/>
<name>A0A8X8YFA0_SALSN</name>
<sequence>MLNPIMTMDELVNAAAAGSEYELVDELSSLFMLPYNVPFSSDSHLLAPVTLDESYGIHGLGDHISESDRISMMERSHVRKANHDNINKYTLRINNCGNVMADDGYKWRKYGQKSIKNSPNPRSYYRCTNSRCNAKKQVERSIEDPEILIITYDGLHLHYTYPFLFLNNQPTKKHKGHITESKAHYFPAQTENGLTDSMAQQGLLEDVVPLTIRKPANSSKSSSSTSHDRSSQPSSPASSNSLSTYSYLGLI</sequence>
<keyword evidence="3" id="KW-0805">Transcription regulation</keyword>
<dbReference type="InterPro" id="IPR036576">
    <property type="entry name" value="WRKY_dom_sf"/>
</dbReference>
<evidence type="ECO:0000256" key="2">
    <source>
        <dbReference type="ARBA" id="ARBA00022737"/>
    </source>
</evidence>
<dbReference type="GO" id="GO:0005634">
    <property type="term" value="C:nucleus"/>
    <property type="evidence" value="ECO:0007669"/>
    <property type="project" value="UniProtKB-SubCell"/>
</dbReference>
<evidence type="ECO:0000259" key="8">
    <source>
        <dbReference type="PROSITE" id="PS50811"/>
    </source>
</evidence>
<dbReference type="Gene3D" id="2.20.25.80">
    <property type="entry name" value="WRKY domain"/>
    <property type="match status" value="1"/>
</dbReference>
<feature type="domain" description="WRKY" evidence="8">
    <location>
        <begin position="96"/>
        <end position="161"/>
    </location>
</feature>
<dbReference type="EMBL" id="PNBA02000003">
    <property type="protein sequence ID" value="KAG6430669.1"/>
    <property type="molecule type" value="Genomic_DNA"/>
</dbReference>
<keyword evidence="2" id="KW-0677">Repeat</keyword>
<comment type="caution">
    <text evidence="9">The sequence shown here is derived from an EMBL/GenBank/DDBJ whole genome shotgun (WGS) entry which is preliminary data.</text>
</comment>
<reference evidence="9" key="1">
    <citation type="submission" date="2018-01" db="EMBL/GenBank/DDBJ databases">
        <authorList>
            <person name="Mao J.F."/>
        </authorList>
    </citation>
    <scope>NUCLEOTIDE SEQUENCE</scope>
    <source>
        <strain evidence="9">Huo1</strain>
        <tissue evidence="9">Leaf</tissue>
    </source>
</reference>
<proteinExistence type="predicted"/>
<keyword evidence="5" id="KW-0804">Transcription</keyword>
<dbReference type="GO" id="GO:0003700">
    <property type="term" value="F:DNA-binding transcription factor activity"/>
    <property type="evidence" value="ECO:0007669"/>
    <property type="project" value="InterPro"/>
</dbReference>
<evidence type="ECO:0000256" key="5">
    <source>
        <dbReference type="ARBA" id="ARBA00023163"/>
    </source>
</evidence>
<feature type="region of interest" description="Disordered" evidence="7">
    <location>
        <begin position="214"/>
        <end position="245"/>
    </location>
</feature>